<proteinExistence type="predicted"/>
<keyword evidence="4" id="KW-1185">Reference proteome</keyword>
<dbReference type="STRING" id="1034943.BN59_00537"/>
<reference evidence="3 4" key="1">
    <citation type="submission" date="2014-06" db="EMBL/GenBank/DDBJ databases">
        <authorList>
            <person name="Urmite Genomes Urmite Genomes"/>
        </authorList>
    </citation>
    <scope>NUCLEOTIDE SEQUENCE [LARGE SCALE GENOMIC DNA]</scope>
</reference>
<feature type="transmembrane region" description="Helical" evidence="1">
    <location>
        <begin position="149"/>
        <end position="167"/>
    </location>
</feature>
<dbReference type="AlphaFoldDB" id="A0A078KPE0"/>
<name>A0A078KPE0_9GAMM</name>
<keyword evidence="1" id="KW-0472">Membrane</keyword>
<dbReference type="InterPro" id="IPR021994">
    <property type="entry name" value="DUF3592"/>
</dbReference>
<keyword evidence="1" id="KW-0812">Transmembrane</keyword>
<feature type="transmembrane region" description="Helical" evidence="1">
    <location>
        <begin position="23"/>
        <end position="45"/>
    </location>
</feature>
<evidence type="ECO:0000259" key="2">
    <source>
        <dbReference type="Pfam" id="PF12158"/>
    </source>
</evidence>
<dbReference type="Pfam" id="PF12158">
    <property type="entry name" value="DUF3592"/>
    <property type="match status" value="1"/>
</dbReference>
<organism evidence="3 4">
    <name type="scientific">Legionella massiliensis</name>
    <dbReference type="NCBI Taxonomy" id="1034943"/>
    <lineage>
        <taxon>Bacteria</taxon>
        <taxon>Pseudomonadati</taxon>
        <taxon>Pseudomonadota</taxon>
        <taxon>Gammaproteobacteria</taxon>
        <taxon>Legionellales</taxon>
        <taxon>Legionellaceae</taxon>
        <taxon>Legionella</taxon>
    </lineage>
</organism>
<evidence type="ECO:0000256" key="1">
    <source>
        <dbReference type="SAM" id="Phobius"/>
    </source>
</evidence>
<protein>
    <recommendedName>
        <fullName evidence="2">DUF3592 domain-containing protein</fullName>
    </recommendedName>
</protein>
<keyword evidence="1" id="KW-1133">Transmembrane helix</keyword>
<dbReference type="EMBL" id="CCSB01000001">
    <property type="protein sequence ID" value="CDZ76270.1"/>
    <property type="molecule type" value="Genomic_DNA"/>
</dbReference>
<dbReference type="RefSeq" id="WP_425411900.1">
    <property type="nucleotide sequence ID" value="NZ_CCVW01000001.1"/>
</dbReference>
<gene>
    <name evidence="3" type="ORF">BN59_00537</name>
</gene>
<feature type="domain" description="DUF3592" evidence="2">
    <location>
        <begin position="78"/>
        <end position="142"/>
    </location>
</feature>
<dbReference type="Proteomes" id="UP000044071">
    <property type="component" value="Unassembled WGS sequence"/>
</dbReference>
<sequence>MIGKGNNKRASPLSKIHLINWLMSWRGVLDFAWLFFLLFMLWYFWRDRQFLAQSKYWLITKGRITLFEWTQEGPRLWPKIQYTYQVFDKDFYSEYLFLDTSHNNPNSKYARNIAYRAAMAYEDDVDIDVFYNPNNPQQAALDITIPRKLNLIIALLLILIILHLVVVTERLL</sequence>
<dbReference type="eggNOG" id="ENOG5033AVD">
    <property type="taxonomic scope" value="Bacteria"/>
</dbReference>
<evidence type="ECO:0000313" key="4">
    <source>
        <dbReference type="Proteomes" id="UP000044071"/>
    </source>
</evidence>
<accession>A0A078KPE0</accession>
<evidence type="ECO:0000313" key="3">
    <source>
        <dbReference type="EMBL" id="CDZ76270.1"/>
    </source>
</evidence>